<protein>
    <recommendedName>
        <fullName evidence="10">Odorant receptor</fullName>
    </recommendedName>
</protein>
<keyword evidence="3 10" id="KW-0716">Sensory transduction</keyword>
<evidence type="ECO:0000256" key="5">
    <source>
        <dbReference type="ARBA" id="ARBA00022725"/>
    </source>
</evidence>
<evidence type="ECO:0000256" key="8">
    <source>
        <dbReference type="ARBA" id="ARBA00023170"/>
    </source>
</evidence>
<accession>A0AA39KJ78</accession>
<evidence type="ECO:0000256" key="1">
    <source>
        <dbReference type="ARBA" id="ARBA00004651"/>
    </source>
</evidence>
<evidence type="ECO:0000256" key="10">
    <source>
        <dbReference type="RuleBase" id="RU351113"/>
    </source>
</evidence>
<keyword evidence="12" id="KW-1185">Reference proteome</keyword>
<comment type="similarity">
    <text evidence="10">Belongs to the insect chemoreceptor superfamily. Heteromeric odorant receptor channel (TC 1.A.69) family.</text>
</comment>
<name>A0AA39KJ78_MICHY</name>
<keyword evidence="6 10" id="KW-1133">Transmembrane helix</keyword>
<feature type="transmembrane region" description="Helical" evidence="10">
    <location>
        <begin position="37"/>
        <end position="61"/>
    </location>
</feature>
<evidence type="ECO:0000313" key="12">
    <source>
        <dbReference type="Proteomes" id="UP001168972"/>
    </source>
</evidence>
<evidence type="ECO:0000256" key="2">
    <source>
        <dbReference type="ARBA" id="ARBA00022475"/>
    </source>
</evidence>
<keyword evidence="9 10" id="KW-0807">Transducer</keyword>
<dbReference type="GO" id="GO:0005886">
    <property type="term" value="C:plasma membrane"/>
    <property type="evidence" value="ECO:0007669"/>
    <property type="project" value="UniProtKB-SubCell"/>
</dbReference>
<evidence type="ECO:0000313" key="11">
    <source>
        <dbReference type="EMBL" id="KAK0163449.1"/>
    </source>
</evidence>
<keyword evidence="4 10" id="KW-0812">Transmembrane</keyword>
<evidence type="ECO:0000256" key="7">
    <source>
        <dbReference type="ARBA" id="ARBA00023136"/>
    </source>
</evidence>
<feature type="transmembrane region" description="Helical" evidence="10">
    <location>
        <begin position="318"/>
        <end position="341"/>
    </location>
</feature>
<comment type="caution">
    <text evidence="10">Lacks conserved residue(s) required for the propagation of feature annotation.</text>
</comment>
<reference evidence="11" key="1">
    <citation type="journal article" date="2023" name="bioRxiv">
        <title>Scaffold-level genome assemblies of two parasitoid biocontrol wasps reveal the parthenogenesis mechanism and an associated novel virus.</title>
        <authorList>
            <person name="Inwood S."/>
            <person name="Skelly J."/>
            <person name="Guhlin J."/>
            <person name="Harrop T."/>
            <person name="Goldson S."/>
            <person name="Dearden P."/>
        </authorList>
    </citation>
    <scope>NUCLEOTIDE SEQUENCE</scope>
    <source>
        <strain evidence="11">Lincoln</strain>
        <tissue evidence="11">Whole body</tissue>
    </source>
</reference>
<proteinExistence type="inferred from homology"/>
<dbReference type="AlphaFoldDB" id="A0AA39KJ78"/>
<dbReference type="PANTHER" id="PTHR21137">
    <property type="entry name" value="ODORANT RECEPTOR"/>
    <property type="match status" value="1"/>
</dbReference>
<dbReference type="GO" id="GO:0005549">
    <property type="term" value="F:odorant binding"/>
    <property type="evidence" value="ECO:0007669"/>
    <property type="project" value="InterPro"/>
</dbReference>
<gene>
    <name evidence="11" type="ORF">PV327_007128</name>
</gene>
<comment type="subcellular location">
    <subcellularLocation>
        <location evidence="1 10">Cell membrane</location>
        <topology evidence="1 10">Multi-pass membrane protein</topology>
    </subcellularLocation>
</comment>
<keyword evidence="7 10" id="KW-0472">Membrane</keyword>
<dbReference type="GO" id="GO:0004984">
    <property type="term" value="F:olfactory receptor activity"/>
    <property type="evidence" value="ECO:0007669"/>
    <property type="project" value="InterPro"/>
</dbReference>
<dbReference type="InterPro" id="IPR004117">
    <property type="entry name" value="7tm6_olfct_rcpt"/>
</dbReference>
<keyword evidence="2" id="KW-1003">Cell membrane</keyword>
<sequence>MEYPEDFKYAMGWNPKSLKLMGVWPELNAGFFTRQKAWICGFTIFLVIYAPQTASICIYWGDMDAVIECMSVNGPLLLAMLKIFIFRYYKKVLSTMIDMMAEDWKAPRVIEERQAMMKTAKISHKISIWVGLEMSKRTDLDPRLSIGLPHPAYFPYDTKKLKYFLPTWIAQCITTFFCMTSYATFDTFISAMILHICGQLRVVGISLKNLSTYLSQTFYESNWYNLRPQQSRWLMLVGHRSRKALTLSAGKSNHTTMNRYSNTVFIVTIFLAGLSTHCAGNVIFERETRRQPSTGSILVEIAKELVDRSKNTNQACMLNLNLSNLLLLMVLKAVVFGANFIGSNNDEKSRGLDSDNIVTEEEISLALGYLISDKCLYRAACEVPNTARDYLDAVEIIVQTMKLMPEVVPMNKSYDKALGNFRKAIEYGAMKQCPPEYNCKKESINNFLRAE</sequence>
<evidence type="ECO:0000256" key="4">
    <source>
        <dbReference type="ARBA" id="ARBA00022692"/>
    </source>
</evidence>
<reference evidence="11" key="2">
    <citation type="submission" date="2023-03" db="EMBL/GenBank/DDBJ databases">
        <authorList>
            <person name="Inwood S.N."/>
            <person name="Skelly J.G."/>
            <person name="Guhlin J."/>
            <person name="Harrop T.W.R."/>
            <person name="Goldson S.G."/>
            <person name="Dearden P.K."/>
        </authorList>
    </citation>
    <scope>NUCLEOTIDE SEQUENCE</scope>
    <source>
        <strain evidence="11">Lincoln</strain>
        <tissue evidence="11">Whole body</tissue>
    </source>
</reference>
<feature type="transmembrane region" description="Helical" evidence="10">
    <location>
        <begin position="163"/>
        <end position="185"/>
    </location>
</feature>
<dbReference type="PANTHER" id="PTHR21137:SF35">
    <property type="entry name" value="ODORANT RECEPTOR 19A-RELATED"/>
    <property type="match status" value="1"/>
</dbReference>
<dbReference type="Proteomes" id="UP001168972">
    <property type="component" value="Unassembled WGS sequence"/>
</dbReference>
<organism evidence="11 12">
    <name type="scientific">Microctonus hyperodae</name>
    <name type="common">Parasitoid wasp</name>
    <dbReference type="NCBI Taxonomy" id="165561"/>
    <lineage>
        <taxon>Eukaryota</taxon>
        <taxon>Metazoa</taxon>
        <taxon>Ecdysozoa</taxon>
        <taxon>Arthropoda</taxon>
        <taxon>Hexapoda</taxon>
        <taxon>Insecta</taxon>
        <taxon>Pterygota</taxon>
        <taxon>Neoptera</taxon>
        <taxon>Endopterygota</taxon>
        <taxon>Hymenoptera</taxon>
        <taxon>Apocrita</taxon>
        <taxon>Ichneumonoidea</taxon>
        <taxon>Braconidae</taxon>
        <taxon>Euphorinae</taxon>
        <taxon>Microctonus</taxon>
    </lineage>
</organism>
<dbReference type="GO" id="GO:0007165">
    <property type="term" value="P:signal transduction"/>
    <property type="evidence" value="ECO:0007669"/>
    <property type="project" value="UniProtKB-KW"/>
</dbReference>
<dbReference type="EMBL" id="JAQQBR010001833">
    <property type="protein sequence ID" value="KAK0163449.1"/>
    <property type="molecule type" value="Genomic_DNA"/>
</dbReference>
<evidence type="ECO:0000256" key="9">
    <source>
        <dbReference type="ARBA" id="ARBA00023224"/>
    </source>
</evidence>
<keyword evidence="5 10" id="KW-0552">Olfaction</keyword>
<evidence type="ECO:0000256" key="6">
    <source>
        <dbReference type="ARBA" id="ARBA00022989"/>
    </source>
</evidence>
<keyword evidence="8 10" id="KW-0675">Receptor</keyword>
<evidence type="ECO:0000256" key="3">
    <source>
        <dbReference type="ARBA" id="ARBA00022606"/>
    </source>
</evidence>
<dbReference type="Pfam" id="PF02949">
    <property type="entry name" value="7tm_6"/>
    <property type="match status" value="1"/>
</dbReference>
<feature type="transmembrane region" description="Helical" evidence="10">
    <location>
        <begin position="73"/>
        <end position="89"/>
    </location>
</feature>
<feature type="transmembrane region" description="Helical" evidence="10">
    <location>
        <begin position="264"/>
        <end position="284"/>
    </location>
</feature>
<comment type="caution">
    <text evidence="11">The sequence shown here is derived from an EMBL/GenBank/DDBJ whole genome shotgun (WGS) entry which is preliminary data.</text>
</comment>